<keyword evidence="2 4" id="KW-0479">Metal-binding</keyword>
<feature type="signal peptide" evidence="5">
    <location>
        <begin position="1"/>
        <end position="19"/>
    </location>
</feature>
<dbReference type="RefSeq" id="WP_017013667.1">
    <property type="nucleotide sequence ID" value="NZ_FOWR01000005.1"/>
</dbReference>
<sequence>MLRCILFLVLSCYSLVGLADDRKLVFVLKQGDTVIFDKTLKIAELDKASKNHTLSFTSPVYHQDMVYNGMDFIDVATFAGIDFAKVEEIKFHALDGFIATWSKGVTESPLVVVTGEEGNEALFTDIGEGKQVLNPGPFYVMTTEPSEYKKWTWPFQVYKIEFNYEKPTSDYFPVGADEGSTVMSGYTTFNNLCISCHSVNLEGGDIGPELNIPQNITEYRDTEYLMAFIKNPNSYRAKSRMLMFDHLSDAELSAIIDYLTFMKGQKMMDKIDQ</sequence>
<evidence type="ECO:0000256" key="3">
    <source>
        <dbReference type="ARBA" id="ARBA00023004"/>
    </source>
</evidence>
<organism evidence="7 8">
    <name type="scientific">Enterovibrio norvegicus DSM 15893</name>
    <dbReference type="NCBI Taxonomy" id="1121869"/>
    <lineage>
        <taxon>Bacteria</taxon>
        <taxon>Pseudomonadati</taxon>
        <taxon>Pseudomonadota</taxon>
        <taxon>Gammaproteobacteria</taxon>
        <taxon>Vibrionales</taxon>
        <taxon>Vibrionaceae</taxon>
        <taxon>Enterovibrio</taxon>
    </lineage>
</organism>
<evidence type="ECO:0000313" key="8">
    <source>
        <dbReference type="Proteomes" id="UP000182692"/>
    </source>
</evidence>
<name>A0A1I5LD59_9GAMM</name>
<dbReference type="GO" id="GO:0020037">
    <property type="term" value="F:heme binding"/>
    <property type="evidence" value="ECO:0007669"/>
    <property type="project" value="InterPro"/>
</dbReference>
<feature type="chain" id="PRO_5010378223" evidence="5">
    <location>
        <begin position="20"/>
        <end position="273"/>
    </location>
</feature>
<dbReference type="InterPro" id="IPR009056">
    <property type="entry name" value="Cyt_c-like_dom"/>
</dbReference>
<dbReference type="OrthoDB" id="5728201at2"/>
<dbReference type="GeneID" id="35872419"/>
<evidence type="ECO:0000256" key="1">
    <source>
        <dbReference type="ARBA" id="ARBA00022617"/>
    </source>
</evidence>
<dbReference type="Proteomes" id="UP000182692">
    <property type="component" value="Unassembled WGS sequence"/>
</dbReference>
<evidence type="ECO:0000256" key="4">
    <source>
        <dbReference type="PROSITE-ProRule" id="PRU00433"/>
    </source>
</evidence>
<feature type="domain" description="Cytochrome c" evidence="6">
    <location>
        <begin position="180"/>
        <end position="263"/>
    </location>
</feature>
<keyword evidence="5" id="KW-0732">Signal</keyword>
<dbReference type="InterPro" id="IPR036909">
    <property type="entry name" value="Cyt_c-like_dom_sf"/>
</dbReference>
<dbReference type="Pfam" id="PF00034">
    <property type="entry name" value="Cytochrom_C"/>
    <property type="match status" value="1"/>
</dbReference>
<dbReference type="PROSITE" id="PS51007">
    <property type="entry name" value="CYTC"/>
    <property type="match status" value="1"/>
</dbReference>
<dbReference type="STRING" id="1121869.SAMN03084138_00938"/>
<reference evidence="7 8" key="1">
    <citation type="submission" date="2016-10" db="EMBL/GenBank/DDBJ databases">
        <authorList>
            <person name="de Groot N.N."/>
        </authorList>
    </citation>
    <scope>NUCLEOTIDE SEQUENCE [LARGE SCALE GENOMIC DNA]</scope>
    <source>
        <strain evidence="7 8">DSM 15893</strain>
    </source>
</reference>
<dbReference type="GO" id="GO:0046872">
    <property type="term" value="F:metal ion binding"/>
    <property type="evidence" value="ECO:0007669"/>
    <property type="project" value="UniProtKB-KW"/>
</dbReference>
<dbReference type="SUPFAM" id="SSF46626">
    <property type="entry name" value="Cytochrome c"/>
    <property type="match status" value="1"/>
</dbReference>
<dbReference type="AlphaFoldDB" id="A0A1I5LD59"/>
<accession>A0A1I5LD59</accession>
<dbReference type="GO" id="GO:0009055">
    <property type="term" value="F:electron transfer activity"/>
    <property type="evidence" value="ECO:0007669"/>
    <property type="project" value="InterPro"/>
</dbReference>
<keyword evidence="1 4" id="KW-0349">Heme</keyword>
<evidence type="ECO:0000313" key="7">
    <source>
        <dbReference type="EMBL" id="SFO95304.1"/>
    </source>
</evidence>
<protein>
    <submittedName>
        <fullName evidence="7">Cytochrome C oxidase, cbb3-type, subunit III</fullName>
    </submittedName>
</protein>
<dbReference type="Gene3D" id="1.10.760.10">
    <property type="entry name" value="Cytochrome c-like domain"/>
    <property type="match status" value="1"/>
</dbReference>
<proteinExistence type="predicted"/>
<dbReference type="EMBL" id="FOWR01000005">
    <property type="protein sequence ID" value="SFO95304.1"/>
    <property type="molecule type" value="Genomic_DNA"/>
</dbReference>
<evidence type="ECO:0000256" key="2">
    <source>
        <dbReference type="ARBA" id="ARBA00022723"/>
    </source>
</evidence>
<evidence type="ECO:0000256" key="5">
    <source>
        <dbReference type="SAM" id="SignalP"/>
    </source>
</evidence>
<evidence type="ECO:0000259" key="6">
    <source>
        <dbReference type="PROSITE" id="PS51007"/>
    </source>
</evidence>
<keyword evidence="3 4" id="KW-0408">Iron</keyword>
<gene>
    <name evidence="7" type="ORF">SAMN03084138_00938</name>
</gene>